<dbReference type="CDD" id="cd00117">
    <property type="entry name" value="TFP"/>
    <property type="match status" value="1"/>
</dbReference>
<dbReference type="InterPro" id="IPR001870">
    <property type="entry name" value="B30.2/SPRY"/>
</dbReference>
<dbReference type="PROSITE" id="PS50188">
    <property type="entry name" value="B302_SPRY"/>
    <property type="match status" value="3"/>
</dbReference>
<dbReference type="SMART" id="SM00449">
    <property type="entry name" value="SPRY"/>
    <property type="match status" value="3"/>
</dbReference>
<keyword evidence="3" id="KW-0862">Zinc</keyword>
<dbReference type="Gene3D" id="3.30.160.60">
    <property type="entry name" value="Classic Zinc Finger"/>
    <property type="match status" value="2"/>
</dbReference>
<dbReference type="FunFam" id="2.60.120.920:FF:000004">
    <property type="entry name" value="Butyrophilin subfamily 1 member A1"/>
    <property type="match status" value="3"/>
</dbReference>
<evidence type="ECO:0000259" key="6">
    <source>
        <dbReference type="PROSITE" id="PS50089"/>
    </source>
</evidence>
<evidence type="ECO:0000256" key="2">
    <source>
        <dbReference type="ARBA" id="ARBA00022771"/>
    </source>
</evidence>
<evidence type="ECO:0000256" key="5">
    <source>
        <dbReference type="SAM" id="MobiDB-lite"/>
    </source>
</evidence>
<dbReference type="PROSITE" id="PS50089">
    <property type="entry name" value="ZF_RING_2"/>
    <property type="match status" value="2"/>
</dbReference>
<keyword evidence="2 4" id="KW-0863">Zinc-finger</keyword>
<evidence type="ECO:0008006" key="12">
    <source>
        <dbReference type="Google" id="ProtNLM"/>
    </source>
</evidence>
<evidence type="ECO:0000259" key="7">
    <source>
        <dbReference type="PROSITE" id="PS50119"/>
    </source>
</evidence>
<evidence type="ECO:0000256" key="3">
    <source>
        <dbReference type="ARBA" id="ARBA00022833"/>
    </source>
</evidence>
<feature type="compositionally biased region" description="Polar residues" evidence="5">
    <location>
        <begin position="605"/>
        <end position="614"/>
    </location>
</feature>
<keyword evidence="11" id="KW-1185">Reference proteome</keyword>
<dbReference type="Gene3D" id="3.30.40.10">
    <property type="entry name" value="Zinc/RING finger domain, C3HC4 (zinc finger)"/>
    <property type="match status" value="2"/>
</dbReference>
<dbReference type="InterPro" id="IPR050143">
    <property type="entry name" value="TRIM/RBCC"/>
</dbReference>
<feature type="compositionally biased region" description="Low complexity" evidence="5">
    <location>
        <begin position="616"/>
        <end position="625"/>
    </location>
</feature>
<feature type="compositionally biased region" description="Pro residues" evidence="5">
    <location>
        <begin position="633"/>
        <end position="642"/>
    </location>
</feature>
<dbReference type="SUPFAM" id="SSF57302">
    <property type="entry name" value="Snake toxin-like"/>
    <property type="match status" value="1"/>
</dbReference>
<comment type="caution">
    <text evidence="9">The sequence shown here is derived from an EMBL/GenBank/DDBJ whole genome shotgun (WGS) entry which is preliminary data.</text>
</comment>
<evidence type="ECO:0000313" key="10">
    <source>
        <dbReference type="EMBL" id="KAI1229540.1"/>
    </source>
</evidence>
<organism evidence="9">
    <name type="scientific">Lamprotornis superbus</name>
    <dbReference type="NCBI Taxonomy" id="245042"/>
    <lineage>
        <taxon>Eukaryota</taxon>
        <taxon>Metazoa</taxon>
        <taxon>Chordata</taxon>
        <taxon>Craniata</taxon>
        <taxon>Vertebrata</taxon>
        <taxon>Euteleostomi</taxon>
        <taxon>Archelosauria</taxon>
        <taxon>Archosauria</taxon>
        <taxon>Dinosauria</taxon>
        <taxon>Saurischia</taxon>
        <taxon>Theropoda</taxon>
        <taxon>Coelurosauria</taxon>
        <taxon>Aves</taxon>
        <taxon>Neognathae</taxon>
        <taxon>Neoaves</taxon>
        <taxon>Telluraves</taxon>
        <taxon>Australaves</taxon>
        <taxon>Passeriformes</taxon>
        <taxon>Sturnidae</taxon>
        <taxon>Lamprotornis</taxon>
    </lineage>
</organism>
<dbReference type="Gene3D" id="2.10.60.10">
    <property type="entry name" value="CD59"/>
    <property type="match status" value="1"/>
</dbReference>
<dbReference type="EMBL" id="JADDUC020000074">
    <property type="protein sequence ID" value="KAI1229540.1"/>
    <property type="molecule type" value="Genomic_DNA"/>
</dbReference>
<proteinExistence type="predicted"/>
<dbReference type="PROSITE" id="PS50119">
    <property type="entry name" value="ZF_BBOX"/>
    <property type="match status" value="2"/>
</dbReference>
<dbReference type="CDD" id="cd12888">
    <property type="entry name" value="SPRY_PRY_TRIM7_like"/>
    <property type="match status" value="2"/>
</dbReference>
<dbReference type="SMART" id="SM00589">
    <property type="entry name" value="PRY"/>
    <property type="match status" value="3"/>
</dbReference>
<feature type="region of interest" description="Disordered" evidence="5">
    <location>
        <begin position="950"/>
        <end position="980"/>
    </location>
</feature>
<name>A0A835NDB3_9PASS</name>
<evidence type="ECO:0000259" key="8">
    <source>
        <dbReference type="PROSITE" id="PS50188"/>
    </source>
</evidence>
<sequence>MAGLEKQNDPEPVETPPELAEEPTELPQKNFRLKEMLKKFQVSLTLDPDTAHPRLALSEDGKRVRWEDTRRNVPDHPKRFDSSRCVLGREGFGSGRHYWEVRVAHGAAWAVGVAKESVPRKGRISVKPEVGIWAVGQCGSQCQALTSPTVPISLPEAPEVVGVYLDYEAGRVAFFDSQREIPMFAYPPTSFGGERALRCHVCKYKIPLVGCFRGANVTSCERREKCALIQTSLGKVTLYYQQGCTSALNCGRQRASDAESRLTSRYSCCETDLCNEEREAMAAVFLPGNLQDEATCSVCLEFFKDPVSIECGHNFCRACIVKSWKDLEMDFPCPQCREVFQQRSFRPNRQLANMSEIISQFALRGAKGAEEDGLCPKHREALKLYCKDDRRTICVVCDRSREHRPHAVVPVDEASEEYKEKIQGRLDFLRKERQELLEFKVNDDKKTQELLKTIESERQKLLSDFERLRQFLHDQEHILLGQLEKMEKNISKRQNENITDLSKEITLLNKLITELEEKIQQPMLEFLKLPPLPNPVWRSMSTAQVPEGGTGDDGICLPLSASPESLPASWKSDFRCLFLPVGFFKGQVRPETPNLLTHSSLSAAVQAPPSSKNDTGAAAGAAAGGDLTQKYPPTTPEVPQNPPQILISSPQGGSDDVKCHKPVPVCTDMKMHVCNFSLKTVVLEKVLKKFREHLQDELGRGEKEDLTLDPDSANHLLILSADLKSVRMGCRKQELPDNPKRFDTNSRVLATTGFKSGRHYWEVEVGPSDGWAFGVAKESVRRKGLTQFSPEEGIWAVQQNGGRYWAVTSPQRTPLCLGHKLSRVRVYLDYEGEEVSFYDAENMQHIFTFNVAFQEKVFPLFSVCSTVTYIKLAARSLQDELTCPVCLEYFNDPVLVAECGHNFCRACVTQCWEDSARRLCCPQCREPVPQRLFRPNRSLGNIVHIVRQLGLPPGPAEPPPGPPAPPLPAAAPSGPPGPPRCPRHGEPLRLYCVQDRRAVCVVCHLSREHRAHTVLPAEEAAHAAELQEKPRLGEFGHFSSGSPSLLITPGKNSQWISLFCFQEVPQEHLSSLRKGREEAKAERERQSEELLVSAGGPGGPIQEGLQGPALTGIFAVELQKQTEVERQKIVAECKELRAFLEEKEQLLLSRLEELERDIGRRRDESVARLAEDIAQLDKLLAEQGGDSGTGNTPGESVVPAGSSLESWMFLKPEPGFSELEKKLKSFSQKSAVLKEVLLEFKENLRFELENDTGELSLDPDTANPYLVLSEDKRSVRLRGAPQELPAHPKRFDYAFCVLASEGFSAGRHYWEVEVGDGESWVLGAARESVRRKEKVDFAPEEGIWAVGLNWKGKNWDQYQAFTSPETPLSLCERPRKIGVYLDYEGGWVAFYNADNMAPIFTFTAAFSERIFPFFWLFYVGSSLSLCN</sequence>
<feature type="domain" description="B30.2/SPRY" evidence="8">
    <location>
        <begin position="24"/>
        <end position="227"/>
    </location>
</feature>
<accession>A0A835NDB3</accession>
<keyword evidence="1" id="KW-0479">Metal-binding</keyword>
<feature type="domain" description="B30.2/SPRY" evidence="8">
    <location>
        <begin position="686"/>
        <end position="879"/>
    </location>
</feature>
<dbReference type="Pfam" id="PF00643">
    <property type="entry name" value="zf-B_box"/>
    <property type="match status" value="2"/>
</dbReference>
<dbReference type="SMART" id="SM00184">
    <property type="entry name" value="RING"/>
    <property type="match status" value="2"/>
</dbReference>
<dbReference type="InterPro" id="IPR045860">
    <property type="entry name" value="Snake_toxin-like_sf"/>
</dbReference>
<evidence type="ECO:0000313" key="11">
    <source>
        <dbReference type="Proteomes" id="UP000618051"/>
    </source>
</evidence>
<dbReference type="PROSITE" id="PS00518">
    <property type="entry name" value="ZF_RING_1"/>
    <property type="match status" value="2"/>
</dbReference>
<dbReference type="OrthoDB" id="654191at2759"/>
<dbReference type="InterPro" id="IPR013083">
    <property type="entry name" value="Znf_RING/FYVE/PHD"/>
</dbReference>
<dbReference type="InterPro" id="IPR006574">
    <property type="entry name" value="PRY"/>
</dbReference>
<dbReference type="Proteomes" id="UP000618051">
    <property type="component" value="Unassembled WGS sequence"/>
</dbReference>
<dbReference type="SUPFAM" id="SSF57850">
    <property type="entry name" value="RING/U-box"/>
    <property type="match status" value="2"/>
</dbReference>
<dbReference type="CDD" id="cd13740">
    <property type="entry name" value="SPRY_PRY_TRIM7"/>
    <property type="match status" value="1"/>
</dbReference>
<dbReference type="Pfam" id="PF15227">
    <property type="entry name" value="zf-C3HC4_4"/>
    <property type="match status" value="2"/>
</dbReference>
<protein>
    <recommendedName>
        <fullName evidence="12">TRIM7 ligase</fullName>
    </recommendedName>
</protein>
<dbReference type="CDD" id="cd16594">
    <property type="entry name" value="RING-HC_TRIM7-like_C-IV"/>
    <property type="match status" value="1"/>
</dbReference>
<feature type="domain" description="RING-type" evidence="6">
    <location>
        <begin position="296"/>
        <end position="337"/>
    </location>
</feature>
<gene>
    <name evidence="10" type="ORF">IHE44_0014137</name>
    <name evidence="9" type="ORF">IHE44_012229</name>
</gene>
<dbReference type="InterPro" id="IPR001841">
    <property type="entry name" value="Znf_RING"/>
</dbReference>
<reference evidence="9" key="1">
    <citation type="submission" date="2020-10" db="EMBL/GenBank/DDBJ databases">
        <title>Feather gene expression reveals the developmental basis of iridescence in African starlings.</title>
        <authorList>
            <person name="Rubenstein D.R."/>
        </authorList>
    </citation>
    <scope>NUCLEOTIDE SEQUENCE</scope>
    <source>
        <strain evidence="9">SS15</strain>
        <tissue evidence="9">Liver</tissue>
    </source>
</reference>
<dbReference type="CDD" id="cd16595">
    <property type="entry name" value="RING-HC_TRIM17_C-IV"/>
    <property type="match status" value="1"/>
</dbReference>
<feature type="region of interest" description="Disordered" evidence="5">
    <location>
        <begin position="1"/>
        <end position="28"/>
    </location>
</feature>
<dbReference type="PRINTS" id="PR01407">
    <property type="entry name" value="BUTYPHLNCDUF"/>
</dbReference>
<dbReference type="SUPFAM" id="SSF57845">
    <property type="entry name" value="B-box zinc-binding domain"/>
    <property type="match status" value="2"/>
</dbReference>
<dbReference type="GO" id="GO:0008270">
    <property type="term" value="F:zinc ion binding"/>
    <property type="evidence" value="ECO:0007669"/>
    <property type="project" value="UniProtKB-KW"/>
</dbReference>
<dbReference type="InterPro" id="IPR003879">
    <property type="entry name" value="Butyrophylin_SPRY"/>
</dbReference>
<dbReference type="InterPro" id="IPR000315">
    <property type="entry name" value="Znf_B-box"/>
</dbReference>
<feature type="compositionally biased region" description="Pro residues" evidence="5">
    <location>
        <begin position="952"/>
        <end position="980"/>
    </location>
</feature>
<evidence type="ECO:0000313" key="9">
    <source>
        <dbReference type="EMBL" id="KAG0113035.1"/>
    </source>
</evidence>
<evidence type="ECO:0000256" key="1">
    <source>
        <dbReference type="ARBA" id="ARBA00022723"/>
    </source>
</evidence>
<dbReference type="Pfam" id="PF13765">
    <property type="entry name" value="PRY"/>
    <property type="match status" value="3"/>
</dbReference>
<dbReference type="EMBL" id="JADDUC010000600">
    <property type="protein sequence ID" value="KAG0113035.1"/>
    <property type="molecule type" value="Genomic_DNA"/>
</dbReference>
<dbReference type="InterPro" id="IPR003877">
    <property type="entry name" value="SPRY_dom"/>
</dbReference>
<dbReference type="CDD" id="cd19762">
    <property type="entry name" value="Bbox2_TRIM7-like"/>
    <property type="match status" value="2"/>
</dbReference>
<dbReference type="SUPFAM" id="SSF49899">
    <property type="entry name" value="Concanavalin A-like lectins/glucanases"/>
    <property type="match status" value="3"/>
</dbReference>
<dbReference type="PANTHER" id="PTHR24103">
    <property type="entry name" value="E3 UBIQUITIN-PROTEIN LIGASE TRIM"/>
    <property type="match status" value="1"/>
</dbReference>
<feature type="domain" description="B30.2/SPRY" evidence="8">
    <location>
        <begin position="1235"/>
        <end position="1427"/>
    </location>
</feature>
<reference evidence="10 11" key="2">
    <citation type="journal article" date="2021" name="J. Hered.">
        <title>Feather Gene Expression Elucidates the Developmental Basis of Plumage Iridescence in African Starlings.</title>
        <authorList>
            <person name="Rubenstein D.R."/>
            <person name="Corvelo A."/>
            <person name="MacManes M.D."/>
            <person name="Maia R."/>
            <person name="Narzisi G."/>
            <person name="Rousaki A."/>
            <person name="Vandenabeele P."/>
            <person name="Shawkey M.D."/>
            <person name="Solomon J."/>
        </authorList>
    </citation>
    <scope>NUCLEOTIDE SEQUENCE [LARGE SCALE GENOMIC DNA]</scope>
    <source>
        <strain evidence="10">SS15</strain>
    </source>
</reference>
<dbReference type="InterPro" id="IPR043136">
    <property type="entry name" value="B30.2/SPRY_sf"/>
</dbReference>
<feature type="domain" description="RING-type" evidence="6">
    <location>
        <begin position="883"/>
        <end position="925"/>
    </location>
</feature>
<feature type="domain" description="B box-type" evidence="7">
    <location>
        <begin position="981"/>
        <end position="1017"/>
    </location>
</feature>
<feature type="region of interest" description="Disordered" evidence="5">
    <location>
        <begin position="605"/>
        <end position="655"/>
    </location>
</feature>
<reference evidence="10" key="3">
    <citation type="submission" date="2022-01" db="EMBL/GenBank/DDBJ databases">
        <authorList>
            <person name="Rubenstein D.R."/>
        </authorList>
    </citation>
    <scope>NUCLEOTIDE SEQUENCE</scope>
    <source>
        <strain evidence="10">SS15</strain>
        <tissue evidence="10">Liver</tissue>
    </source>
</reference>
<dbReference type="InterPro" id="IPR017907">
    <property type="entry name" value="Znf_RING_CS"/>
</dbReference>
<dbReference type="SMART" id="SM00336">
    <property type="entry name" value="BBOX"/>
    <property type="match status" value="2"/>
</dbReference>
<evidence type="ECO:0000256" key="4">
    <source>
        <dbReference type="PROSITE-ProRule" id="PRU00024"/>
    </source>
</evidence>
<dbReference type="Pfam" id="PF00622">
    <property type="entry name" value="SPRY"/>
    <property type="match status" value="3"/>
</dbReference>
<feature type="domain" description="B box-type" evidence="7">
    <location>
        <begin position="370"/>
        <end position="411"/>
    </location>
</feature>
<dbReference type="InterPro" id="IPR013320">
    <property type="entry name" value="ConA-like_dom_sf"/>
</dbReference>
<dbReference type="GO" id="GO:0030154">
    <property type="term" value="P:cell differentiation"/>
    <property type="evidence" value="ECO:0007669"/>
    <property type="project" value="UniProtKB-ARBA"/>
</dbReference>
<dbReference type="Gene3D" id="2.60.120.920">
    <property type="match status" value="3"/>
</dbReference>